<dbReference type="InParanoid" id="A0A4Q1BH55"/>
<evidence type="ECO:0000313" key="2">
    <source>
        <dbReference type="Proteomes" id="UP000289152"/>
    </source>
</evidence>
<dbReference type="VEuPathDB" id="FungiDB:TREMEDRAFT_60857"/>
<reference evidence="1 2" key="1">
    <citation type="submission" date="2016-06" db="EMBL/GenBank/DDBJ databases">
        <title>Evolution of pathogenesis and genome organization in the Tremellales.</title>
        <authorList>
            <person name="Cuomo C."/>
            <person name="Litvintseva A."/>
            <person name="Heitman J."/>
            <person name="Chen Y."/>
            <person name="Sun S."/>
            <person name="Springer D."/>
            <person name="Dromer F."/>
            <person name="Young S."/>
            <person name="Zeng Q."/>
            <person name="Chapman S."/>
            <person name="Gujja S."/>
            <person name="Saif S."/>
            <person name="Birren B."/>
        </authorList>
    </citation>
    <scope>NUCLEOTIDE SEQUENCE [LARGE SCALE GENOMIC DNA]</scope>
    <source>
        <strain evidence="1 2">ATCC 28783</strain>
    </source>
</reference>
<name>A0A4Q1BH55_TREME</name>
<proteinExistence type="predicted"/>
<dbReference type="AlphaFoldDB" id="A0A4Q1BH55"/>
<organism evidence="1 2">
    <name type="scientific">Tremella mesenterica</name>
    <name type="common">Jelly fungus</name>
    <dbReference type="NCBI Taxonomy" id="5217"/>
    <lineage>
        <taxon>Eukaryota</taxon>
        <taxon>Fungi</taxon>
        <taxon>Dikarya</taxon>
        <taxon>Basidiomycota</taxon>
        <taxon>Agaricomycotina</taxon>
        <taxon>Tremellomycetes</taxon>
        <taxon>Tremellales</taxon>
        <taxon>Tremellaceae</taxon>
        <taxon>Tremella</taxon>
    </lineage>
</organism>
<dbReference type="InterPro" id="IPR034660">
    <property type="entry name" value="DinB/YfiT-like"/>
</dbReference>
<dbReference type="EMBL" id="SDIL01000083">
    <property type="protein sequence ID" value="RXK36910.1"/>
    <property type="molecule type" value="Genomic_DNA"/>
</dbReference>
<sequence>MPSVRRLNLDAQENFEEAPQRLRQAWGWGGDDADGDMRVFADWFEEIVDDLIELYNDGDAWDETCEYALEGCSEMLELTHVNHGRHIGQIVRLRRVLAPGITFYDWPCDVSRYYNDNEEDFEGVFHMDL</sequence>
<dbReference type="Proteomes" id="UP000289152">
    <property type="component" value="Unassembled WGS sequence"/>
</dbReference>
<keyword evidence="2" id="KW-1185">Reference proteome</keyword>
<dbReference type="SUPFAM" id="SSF109854">
    <property type="entry name" value="DinB/YfiT-like putative metalloenzymes"/>
    <property type="match status" value="1"/>
</dbReference>
<protein>
    <submittedName>
        <fullName evidence="1">Uncharacterized protein</fullName>
    </submittedName>
</protein>
<comment type="caution">
    <text evidence="1">The sequence shown here is derived from an EMBL/GenBank/DDBJ whole genome shotgun (WGS) entry which is preliminary data.</text>
</comment>
<gene>
    <name evidence="1" type="ORF">M231_05812</name>
</gene>
<evidence type="ECO:0000313" key="1">
    <source>
        <dbReference type="EMBL" id="RXK36910.1"/>
    </source>
</evidence>
<accession>A0A4Q1BH55</accession>